<accession>A0A8S8XAT4</accession>
<organism evidence="6 7">
    <name type="scientific">Roseiterribacter gracilis</name>
    <dbReference type="NCBI Taxonomy" id="2812848"/>
    <lineage>
        <taxon>Bacteria</taxon>
        <taxon>Pseudomonadati</taxon>
        <taxon>Pseudomonadota</taxon>
        <taxon>Alphaproteobacteria</taxon>
        <taxon>Rhodospirillales</taxon>
        <taxon>Roseiterribacteraceae</taxon>
        <taxon>Roseiterribacter</taxon>
    </lineage>
</organism>
<gene>
    <name evidence="6" type="ORF">TMPK1_05870</name>
</gene>
<keyword evidence="3" id="KW-0949">S-adenosyl-L-methionine</keyword>
<evidence type="ECO:0000313" key="6">
    <source>
        <dbReference type="EMBL" id="GIL38350.1"/>
    </source>
</evidence>
<dbReference type="SUPFAM" id="SSF53335">
    <property type="entry name" value="S-adenosyl-L-methionine-dependent methyltransferases"/>
    <property type="match status" value="1"/>
</dbReference>
<dbReference type="InterPro" id="IPR001737">
    <property type="entry name" value="KsgA/Erm"/>
</dbReference>
<evidence type="ECO:0000259" key="5">
    <source>
        <dbReference type="SMART" id="SM00650"/>
    </source>
</evidence>
<sequence length="219" mass="23268">MTDSDRGASRAVALESQPENELFDTQSAIGRWGLFFGQWLKNPLAIGAIAPSSPGLARAVASLADPNKDGYVLELGGGTGAVTAALLETGLDPKKLVVVENNPALYRILRQRFPRVKALQGDATKLEPLLKAADLWGPGRAQLVISGIPLLSMGAEVQARVLGDSKSILAAGGGVAQFTYSWFVPLKRAVLQAAGLRPERTKVVWGNVPPASVWRFTND</sequence>
<dbReference type="CDD" id="cd02440">
    <property type="entry name" value="AdoMet_MTases"/>
    <property type="match status" value="1"/>
</dbReference>
<dbReference type="InterPro" id="IPR020598">
    <property type="entry name" value="rRNA_Ade_methylase_Trfase_N"/>
</dbReference>
<evidence type="ECO:0000256" key="4">
    <source>
        <dbReference type="ARBA" id="ARBA00022884"/>
    </source>
</evidence>
<evidence type="ECO:0000256" key="2">
    <source>
        <dbReference type="ARBA" id="ARBA00022679"/>
    </source>
</evidence>
<dbReference type="Gene3D" id="3.40.50.150">
    <property type="entry name" value="Vaccinia Virus protein VP39"/>
    <property type="match status" value="1"/>
</dbReference>
<evidence type="ECO:0000313" key="7">
    <source>
        <dbReference type="Proteomes" id="UP000681075"/>
    </source>
</evidence>
<keyword evidence="1 6" id="KW-0489">Methyltransferase</keyword>
<dbReference type="Pfam" id="PF00398">
    <property type="entry name" value="RrnaAD"/>
    <property type="match status" value="1"/>
</dbReference>
<dbReference type="Proteomes" id="UP000681075">
    <property type="component" value="Unassembled WGS sequence"/>
</dbReference>
<dbReference type="SMART" id="SM00650">
    <property type="entry name" value="rADc"/>
    <property type="match status" value="1"/>
</dbReference>
<dbReference type="EMBL" id="BOPV01000001">
    <property type="protein sequence ID" value="GIL38350.1"/>
    <property type="molecule type" value="Genomic_DNA"/>
</dbReference>
<dbReference type="GO" id="GO:0003723">
    <property type="term" value="F:RNA binding"/>
    <property type="evidence" value="ECO:0007669"/>
    <property type="project" value="UniProtKB-KW"/>
</dbReference>
<name>A0A8S8XAT4_9PROT</name>
<feature type="domain" description="Ribosomal RNA adenine methylase transferase N-terminal" evidence="5">
    <location>
        <begin position="56"/>
        <end position="187"/>
    </location>
</feature>
<dbReference type="AlphaFoldDB" id="A0A8S8XAT4"/>
<evidence type="ECO:0000256" key="1">
    <source>
        <dbReference type="ARBA" id="ARBA00022603"/>
    </source>
</evidence>
<reference evidence="6" key="1">
    <citation type="submission" date="2021-02" db="EMBL/GenBank/DDBJ databases">
        <title>Genome sequence of Rhodospirillales sp. strain TMPK1 isolated from soil.</title>
        <authorList>
            <person name="Nakai R."/>
            <person name="Kusada H."/>
            <person name="Tamaki H."/>
        </authorList>
    </citation>
    <scope>NUCLEOTIDE SEQUENCE</scope>
    <source>
        <strain evidence="6">TMPK1</strain>
    </source>
</reference>
<keyword evidence="2" id="KW-0808">Transferase</keyword>
<keyword evidence="7" id="KW-1185">Reference proteome</keyword>
<dbReference type="GO" id="GO:0000179">
    <property type="term" value="F:rRNA (adenine-N6,N6-)-dimethyltransferase activity"/>
    <property type="evidence" value="ECO:0007669"/>
    <property type="project" value="InterPro"/>
</dbReference>
<evidence type="ECO:0000256" key="3">
    <source>
        <dbReference type="ARBA" id="ARBA00022691"/>
    </source>
</evidence>
<comment type="caution">
    <text evidence="6">The sequence shown here is derived from an EMBL/GenBank/DDBJ whole genome shotgun (WGS) entry which is preliminary data.</text>
</comment>
<proteinExistence type="predicted"/>
<dbReference type="RefSeq" id="WP_420241335.1">
    <property type="nucleotide sequence ID" value="NZ_BOPV01000001.1"/>
</dbReference>
<protein>
    <submittedName>
        <fullName evidence="6">SAM-dependent methyltransferase</fullName>
    </submittedName>
</protein>
<dbReference type="InterPro" id="IPR029063">
    <property type="entry name" value="SAM-dependent_MTases_sf"/>
</dbReference>
<keyword evidence="4" id="KW-0694">RNA-binding</keyword>